<accession>A0A915DZR8</accession>
<dbReference type="AlphaFoldDB" id="A0A915DZR8"/>
<evidence type="ECO:0000313" key="4">
    <source>
        <dbReference type="WBParaSite" id="jg2518"/>
    </source>
</evidence>
<feature type="compositionally biased region" description="Polar residues" evidence="1">
    <location>
        <begin position="293"/>
        <end position="306"/>
    </location>
</feature>
<proteinExistence type="predicted"/>
<feature type="signal peptide" evidence="2">
    <location>
        <begin position="1"/>
        <end position="23"/>
    </location>
</feature>
<organism evidence="3 4">
    <name type="scientific">Ditylenchus dipsaci</name>
    <dbReference type="NCBI Taxonomy" id="166011"/>
    <lineage>
        <taxon>Eukaryota</taxon>
        <taxon>Metazoa</taxon>
        <taxon>Ecdysozoa</taxon>
        <taxon>Nematoda</taxon>
        <taxon>Chromadorea</taxon>
        <taxon>Rhabditida</taxon>
        <taxon>Tylenchina</taxon>
        <taxon>Tylenchomorpha</taxon>
        <taxon>Sphaerularioidea</taxon>
        <taxon>Anguinidae</taxon>
        <taxon>Anguininae</taxon>
        <taxon>Ditylenchus</taxon>
    </lineage>
</organism>
<evidence type="ECO:0000313" key="3">
    <source>
        <dbReference type="Proteomes" id="UP000887574"/>
    </source>
</evidence>
<evidence type="ECO:0000256" key="2">
    <source>
        <dbReference type="SAM" id="SignalP"/>
    </source>
</evidence>
<dbReference type="Proteomes" id="UP000887574">
    <property type="component" value="Unplaced"/>
</dbReference>
<reference evidence="4" key="1">
    <citation type="submission" date="2022-11" db="UniProtKB">
        <authorList>
            <consortium name="WormBaseParasite"/>
        </authorList>
    </citation>
    <scope>IDENTIFICATION</scope>
</reference>
<keyword evidence="3" id="KW-1185">Reference proteome</keyword>
<sequence length="362" mass="42478">MASALFQAFCLILLSYLIGNLHGTNSILRDIVQIYKININLEYKAAVDHQNVMLIYEDMEKKDPNFKNYVFHRVRNGEIKEKIDKSSKIEKGDNIAFKIKAKEDLSIDYTAYPNNITGVNDKNRKYHENPGLVQIYKINVELEYKDTFETKDADNKKITLTLRYMNKKYALKDKNLVFYRVKDSKLDRETINNLPKLEEGDDVAFIISYNNARAGEYQENPKFYGAANPNYQQNSWYYEHPGNFDHTANHFHHDNYATGGEHQQNPDFYSGVNYRESGYYAHPGINQNSGYYAHPSYSQQNTSQFHHAQPAPSEHHYSQHYYDDYDKNHQQYYKPVDQTTDADMQAARDTAKYLWNFMGYEN</sequence>
<name>A0A915DZR8_9BILA</name>
<dbReference type="WBParaSite" id="jg2518">
    <property type="protein sequence ID" value="jg2518"/>
    <property type="gene ID" value="jg2518"/>
</dbReference>
<feature type="chain" id="PRO_5037287508" evidence="2">
    <location>
        <begin position="24"/>
        <end position="362"/>
    </location>
</feature>
<keyword evidence="2" id="KW-0732">Signal</keyword>
<evidence type="ECO:0000256" key="1">
    <source>
        <dbReference type="SAM" id="MobiDB-lite"/>
    </source>
</evidence>
<protein>
    <submittedName>
        <fullName evidence="4">Uncharacterized protein</fullName>
    </submittedName>
</protein>
<feature type="region of interest" description="Disordered" evidence="1">
    <location>
        <begin position="293"/>
        <end position="318"/>
    </location>
</feature>